<evidence type="ECO:0000313" key="5">
    <source>
        <dbReference type="EMBL" id="KAH0445953.1"/>
    </source>
</evidence>
<name>A0AAV7FQX4_DENCH</name>
<evidence type="ECO:0000256" key="3">
    <source>
        <dbReference type="SAM" id="MobiDB-lite"/>
    </source>
</evidence>
<evidence type="ECO:0000313" key="6">
    <source>
        <dbReference type="Proteomes" id="UP000775213"/>
    </source>
</evidence>
<feature type="compositionally biased region" description="Basic and acidic residues" evidence="3">
    <location>
        <begin position="493"/>
        <end position="504"/>
    </location>
</feature>
<comment type="similarity">
    <text evidence="1">Belongs to the protein kinase superfamily. STE Ser/Thr protein kinase family. STE20 subfamily.</text>
</comment>
<dbReference type="InterPro" id="IPR017441">
    <property type="entry name" value="Protein_kinase_ATP_BS"/>
</dbReference>
<feature type="region of interest" description="Disordered" evidence="3">
    <location>
        <begin position="478"/>
        <end position="579"/>
    </location>
</feature>
<dbReference type="Gene3D" id="1.10.510.10">
    <property type="entry name" value="Transferase(Phosphotransferase) domain 1"/>
    <property type="match status" value="1"/>
</dbReference>
<evidence type="ECO:0000259" key="4">
    <source>
        <dbReference type="PROSITE" id="PS50011"/>
    </source>
</evidence>
<feature type="region of interest" description="Disordered" evidence="3">
    <location>
        <begin position="1"/>
        <end position="37"/>
    </location>
</feature>
<proteinExistence type="inferred from homology"/>
<dbReference type="GO" id="GO:0004672">
    <property type="term" value="F:protein kinase activity"/>
    <property type="evidence" value="ECO:0007669"/>
    <property type="project" value="InterPro"/>
</dbReference>
<dbReference type="SMART" id="SM00220">
    <property type="entry name" value="S_TKc"/>
    <property type="match status" value="1"/>
</dbReference>
<dbReference type="Gene3D" id="3.30.200.20">
    <property type="entry name" value="Phosphorylase Kinase, domain 1"/>
    <property type="match status" value="1"/>
</dbReference>
<feature type="domain" description="Protein kinase" evidence="4">
    <location>
        <begin position="65"/>
        <end position="346"/>
    </location>
</feature>
<dbReference type="InterPro" id="IPR047173">
    <property type="entry name" value="STRAD_A/B-like"/>
</dbReference>
<protein>
    <recommendedName>
        <fullName evidence="4">Protein kinase domain-containing protein</fullName>
    </recommendedName>
</protein>
<feature type="compositionally biased region" description="Polar residues" evidence="3">
    <location>
        <begin position="443"/>
        <end position="463"/>
    </location>
</feature>
<gene>
    <name evidence="5" type="ORF">IEQ34_025214</name>
</gene>
<evidence type="ECO:0000256" key="1">
    <source>
        <dbReference type="ARBA" id="ARBA00008874"/>
    </source>
</evidence>
<keyword evidence="2" id="KW-0547">Nucleotide-binding</keyword>
<keyword evidence="2" id="KW-0067">ATP-binding</keyword>
<dbReference type="PROSITE" id="PS00107">
    <property type="entry name" value="PROTEIN_KINASE_ATP"/>
    <property type="match status" value="1"/>
</dbReference>
<feature type="region of interest" description="Disordered" evidence="3">
    <location>
        <begin position="436"/>
        <end position="463"/>
    </location>
</feature>
<dbReference type="Proteomes" id="UP000775213">
    <property type="component" value="Unassembled WGS sequence"/>
</dbReference>
<dbReference type="GO" id="GO:0043539">
    <property type="term" value="F:protein serine/threonine kinase activator activity"/>
    <property type="evidence" value="ECO:0007669"/>
    <property type="project" value="InterPro"/>
</dbReference>
<feature type="binding site" evidence="2">
    <location>
        <position position="95"/>
    </location>
    <ligand>
        <name>ATP</name>
        <dbReference type="ChEBI" id="CHEBI:30616"/>
    </ligand>
</feature>
<dbReference type="Pfam" id="PF00069">
    <property type="entry name" value="Pkinase"/>
    <property type="match status" value="1"/>
</dbReference>
<keyword evidence="6" id="KW-1185">Reference proteome</keyword>
<dbReference type="FunFam" id="1.10.510.10:FF:000947">
    <property type="entry name" value="serine/threonine-protein kinase OSR1"/>
    <property type="match status" value="1"/>
</dbReference>
<dbReference type="InterPro" id="IPR000719">
    <property type="entry name" value="Prot_kinase_dom"/>
</dbReference>
<dbReference type="PANTHER" id="PTHR48014">
    <property type="entry name" value="SERINE/THREONINE-PROTEIN KINASE FRAY2"/>
    <property type="match status" value="1"/>
</dbReference>
<reference evidence="5 6" key="1">
    <citation type="journal article" date="2021" name="Hortic Res">
        <title>Chromosome-scale assembly of the Dendrobium chrysotoxum genome enhances the understanding of orchid evolution.</title>
        <authorList>
            <person name="Zhang Y."/>
            <person name="Zhang G.Q."/>
            <person name="Zhang D."/>
            <person name="Liu X.D."/>
            <person name="Xu X.Y."/>
            <person name="Sun W.H."/>
            <person name="Yu X."/>
            <person name="Zhu X."/>
            <person name="Wang Z.W."/>
            <person name="Zhao X."/>
            <person name="Zhong W.Y."/>
            <person name="Chen H."/>
            <person name="Yin W.L."/>
            <person name="Huang T."/>
            <person name="Niu S.C."/>
            <person name="Liu Z.J."/>
        </authorList>
    </citation>
    <scope>NUCLEOTIDE SEQUENCE [LARGE SCALE GENOMIC DNA]</scope>
    <source>
        <strain evidence="5">Lindl</strain>
    </source>
</reference>
<organism evidence="5 6">
    <name type="scientific">Dendrobium chrysotoxum</name>
    <name type="common">Orchid</name>
    <dbReference type="NCBI Taxonomy" id="161865"/>
    <lineage>
        <taxon>Eukaryota</taxon>
        <taxon>Viridiplantae</taxon>
        <taxon>Streptophyta</taxon>
        <taxon>Embryophyta</taxon>
        <taxon>Tracheophyta</taxon>
        <taxon>Spermatophyta</taxon>
        <taxon>Magnoliopsida</taxon>
        <taxon>Liliopsida</taxon>
        <taxon>Asparagales</taxon>
        <taxon>Orchidaceae</taxon>
        <taxon>Epidendroideae</taxon>
        <taxon>Malaxideae</taxon>
        <taxon>Dendrobiinae</taxon>
        <taxon>Dendrobium</taxon>
    </lineage>
</organism>
<sequence>MIRAKNGGEMNNHDGNESGGSGSNSPRLSSGAPSKVNKVGGWRAASHIGSVVDDWPMYSSQPEDYILGSPIGFGASSVVFEASFQPLNGRACAVKVIDLEAFGRDLAELRRETQLMSLSKHPNVLRVRGCWVEGAKLHIATRLMNAGSMLDIMRFSFPDGLEEIVIATALKQALQGLNYLHINGWLHRDLKAANLLVDDDGTVLLGDFGVGVYLTETGKRGSYSTSNGVDESNKADSISQAARKSFVGTPCWMAPEVVERKGYDAKADIWSFGITALELSSGRAPHSRLPAIKILMRTLQDDPPKLDRENGAFKYSKLFDDFIKQCLQKDPSKRPSAEKLLQHGFFKQAKTKKHLVNSLLAGLPPLSERQEKRRAMSIASLQNQASWDFGTIGNNSRLTTPAFEIGDPFGNFSGVISSPHGSVRSNLMRNFDADYTNLRKSRPPSTDLTAGPPSSASWKRQSRSQRMSVSFHFDETHELQKVDENAQLDGIGDNDHGTGEDKQSEQINEQKALSDGDALTDATPSLTDESAASSKANSVDARTTSKEDPVSDKKLSEIPNLQKHPKEHGNRLSNLFKRK</sequence>
<dbReference type="GO" id="GO:0005524">
    <property type="term" value="F:ATP binding"/>
    <property type="evidence" value="ECO:0007669"/>
    <property type="project" value="UniProtKB-UniRule"/>
</dbReference>
<dbReference type="PROSITE" id="PS50011">
    <property type="entry name" value="PROTEIN_KINASE_DOM"/>
    <property type="match status" value="1"/>
</dbReference>
<accession>A0AAV7FQX4</accession>
<feature type="compositionally biased region" description="Basic and acidic residues" evidence="3">
    <location>
        <begin position="543"/>
        <end position="556"/>
    </location>
</feature>
<feature type="compositionally biased region" description="Polar residues" evidence="3">
    <location>
        <begin position="522"/>
        <end position="542"/>
    </location>
</feature>
<dbReference type="PANTHER" id="PTHR48014:SF21">
    <property type="entry name" value="SERINE_THREONINE-PROTEIN KINASE FRAY2"/>
    <property type="match status" value="1"/>
</dbReference>
<dbReference type="InterPro" id="IPR011009">
    <property type="entry name" value="Kinase-like_dom_sf"/>
</dbReference>
<dbReference type="SUPFAM" id="SSF56112">
    <property type="entry name" value="Protein kinase-like (PK-like)"/>
    <property type="match status" value="1"/>
</dbReference>
<dbReference type="EMBL" id="JAGFBR010000305">
    <property type="protein sequence ID" value="KAH0445953.1"/>
    <property type="molecule type" value="Genomic_DNA"/>
</dbReference>
<comment type="caution">
    <text evidence="5">The sequence shown here is derived from an EMBL/GenBank/DDBJ whole genome shotgun (WGS) entry which is preliminary data.</text>
</comment>
<dbReference type="AlphaFoldDB" id="A0AAV7FQX4"/>
<evidence type="ECO:0000256" key="2">
    <source>
        <dbReference type="PROSITE-ProRule" id="PRU10141"/>
    </source>
</evidence>